<evidence type="ECO:0000313" key="3">
    <source>
        <dbReference type="Proteomes" id="UP000183015"/>
    </source>
</evidence>
<dbReference type="SMART" id="SM00267">
    <property type="entry name" value="GGDEF"/>
    <property type="match status" value="1"/>
</dbReference>
<evidence type="ECO:0000259" key="1">
    <source>
        <dbReference type="PROSITE" id="PS50887"/>
    </source>
</evidence>
<dbReference type="CDD" id="cd01949">
    <property type="entry name" value="GGDEF"/>
    <property type="match status" value="1"/>
</dbReference>
<dbReference type="InterPro" id="IPR000160">
    <property type="entry name" value="GGDEF_dom"/>
</dbReference>
<dbReference type="GO" id="GO:0052621">
    <property type="term" value="F:diguanylate cyclase activity"/>
    <property type="evidence" value="ECO:0007669"/>
    <property type="project" value="TreeGrafter"/>
</dbReference>
<dbReference type="NCBIfam" id="TIGR00254">
    <property type="entry name" value="GGDEF"/>
    <property type="match status" value="1"/>
</dbReference>
<dbReference type="STRING" id="235985.SAMN05414137_101160"/>
<sequence>MPPVLADILAALCLPALLATGVLARGRARVRVRLAAQAAELAELRTGRTELERTSCTDALTGVWNYRYLQLALDREIARCKRRPAERVLAVLLLEIEGFAEIRREHGYQRAGAVLRDLAQRLAMEVREEDVFGRYGGEEFLVLLPDTDEAGARTVADRLAWTVRRHPLALPSVPVLPDESGSLPGNGLTAKVGLGLLPKDGSHAALLLRAADKSLTAERHPVDTQGKLQSSV</sequence>
<name>A0A1H7F9M1_STRJI</name>
<keyword evidence="3" id="KW-1185">Reference proteome</keyword>
<dbReference type="PROSITE" id="PS50887">
    <property type="entry name" value="GGDEF"/>
    <property type="match status" value="1"/>
</dbReference>
<dbReference type="eggNOG" id="COG3706">
    <property type="taxonomic scope" value="Bacteria"/>
</dbReference>
<proteinExistence type="predicted"/>
<dbReference type="SUPFAM" id="SSF55073">
    <property type="entry name" value="Nucleotide cyclase"/>
    <property type="match status" value="1"/>
</dbReference>
<dbReference type="InterPro" id="IPR043128">
    <property type="entry name" value="Rev_trsase/Diguanyl_cyclase"/>
</dbReference>
<dbReference type="GO" id="GO:0005886">
    <property type="term" value="C:plasma membrane"/>
    <property type="evidence" value="ECO:0007669"/>
    <property type="project" value="TreeGrafter"/>
</dbReference>
<dbReference type="GO" id="GO:1902201">
    <property type="term" value="P:negative regulation of bacterial-type flagellum-dependent cell motility"/>
    <property type="evidence" value="ECO:0007669"/>
    <property type="project" value="TreeGrafter"/>
</dbReference>
<dbReference type="InterPro" id="IPR050469">
    <property type="entry name" value="Diguanylate_Cyclase"/>
</dbReference>
<dbReference type="GO" id="GO:0043709">
    <property type="term" value="P:cell adhesion involved in single-species biofilm formation"/>
    <property type="evidence" value="ECO:0007669"/>
    <property type="project" value="TreeGrafter"/>
</dbReference>
<dbReference type="Proteomes" id="UP000183015">
    <property type="component" value="Unassembled WGS sequence"/>
</dbReference>
<dbReference type="Pfam" id="PF00990">
    <property type="entry name" value="GGDEF"/>
    <property type="match status" value="1"/>
</dbReference>
<evidence type="ECO:0000313" key="2">
    <source>
        <dbReference type="EMBL" id="SEK22821.1"/>
    </source>
</evidence>
<reference evidence="3" key="1">
    <citation type="submission" date="2016-10" db="EMBL/GenBank/DDBJ databases">
        <authorList>
            <person name="Varghese N."/>
        </authorList>
    </citation>
    <scope>NUCLEOTIDE SEQUENCE [LARGE SCALE GENOMIC DNA]</scope>
    <source>
        <strain evidence="3">DSM 45096 / BCRC 16803 / CGMCC 4.1857 / CIP 109030 / JCM 12277 / KCTC 19219 / NBRC 100920 / 33214</strain>
    </source>
</reference>
<gene>
    <name evidence="2" type="ORF">SAMN05414137_101160</name>
</gene>
<dbReference type="AlphaFoldDB" id="A0A1H7F9M1"/>
<dbReference type="Gene3D" id="3.30.70.270">
    <property type="match status" value="1"/>
</dbReference>
<dbReference type="RefSeq" id="WP_052438272.1">
    <property type="nucleotide sequence ID" value="NZ_BBPN01000002.1"/>
</dbReference>
<protein>
    <submittedName>
        <fullName evidence="2">Diguanylate cyclase (GGDEF) domain-containing protein</fullName>
    </submittedName>
</protein>
<dbReference type="PANTHER" id="PTHR45138:SF9">
    <property type="entry name" value="DIGUANYLATE CYCLASE DGCM-RELATED"/>
    <property type="match status" value="1"/>
</dbReference>
<organism evidence="2 3">
    <name type="scientific">Streptacidiphilus jiangxiensis</name>
    <dbReference type="NCBI Taxonomy" id="235985"/>
    <lineage>
        <taxon>Bacteria</taxon>
        <taxon>Bacillati</taxon>
        <taxon>Actinomycetota</taxon>
        <taxon>Actinomycetes</taxon>
        <taxon>Kitasatosporales</taxon>
        <taxon>Streptomycetaceae</taxon>
        <taxon>Streptacidiphilus</taxon>
    </lineage>
</organism>
<dbReference type="OrthoDB" id="23692at2"/>
<feature type="domain" description="GGDEF" evidence="1">
    <location>
        <begin position="87"/>
        <end position="232"/>
    </location>
</feature>
<dbReference type="EMBL" id="FOAZ01000001">
    <property type="protein sequence ID" value="SEK22821.1"/>
    <property type="molecule type" value="Genomic_DNA"/>
</dbReference>
<dbReference type="InterPro" id="IPR029787">
    <property type="entry name" value="Nucleotide_cyclase"/>
</dbReference>
<accession>A0A1H7F9M1</accession>
<dbReference type="PANTHER" id="PTHR45138">
    <property type="entry name" value="REGULATORY COMPONENTS OF SENSORY TRANSDUCTION SYSTEM"/>
    <property type="match status" value="1"/>
</dbReference>